<proteinExistence type="predicted"/>
<protein>
    <recommendedName>
        <fullName evidence="4">Transposase</fullName>
    </recommendedName>
</protein>
<evidence type="ECO:0008006" key="4">
    <source>
        <dbReference type="Google" id="ProtNLM"/>
    </source>
</evidence>
<organism evidence="2 3">
    <name type="scientific">Deinococcus carri</name>
    <dbReference type="NCBI Taxonomy" id="1211323"/>
    <lineage>
        <taxon>Bacteria</taxon>
        <taxon>Thermotogati</taxon>
        <taxon>Deinococcota</taxon>
        <taxon>Deinococci</taxon>
        <taxon>Deinococcales</taxon>
        <taxon>Deinococcaceae</taxon>
        <taxon>Deinococcus</taxon>
    </lineage>
</organism>
<evidence type="ECO:0000313" key="2">
    <source>
        <dbReference type="EMBL" id="GAA5513823.1"/>
    </source>
</evidence>
<reference evidence="2 3" key="1">
    <citation type="submission" date="2024-02" db="EMBL/GenBank/DDBJ databases">
        <title>Deinococcus carri NBRC 110142.</title>
        <authorList>
            <person name="Ichikawa N."/>
            <person name="Katano-Makiyama Y."/>
            <person name="Hidaka K."/>
        </authorList>
    </citation>
    <scope>NUCLEOTIDE SEQUENCE [LARGE SCALE GENOMIC DNA]</scope>
    <source>
        <strain evidence="2 3">NBRC 110142</strain>
    </source>
</reference>
<keyword evidence="3" id="KW-1185">Reference proteome</keyword>
<evidence type="ECO:0000256" key="1">
    <source>
        <dbReference type="SAM" id="MobiDB-lite"/>
    </source>
</evidence>
<feature type="region of interest" description="Disordered" evidence="1">
    <location>
        <begin position="1"/>
        <end position="22"/>
    </location>
</feature>
<dbReference type="Proteomes" id="UP001401887">
    <property type="component" value="Unassembled WGS sequence"/>
</dbReference>
<sequence>MESGADRLHIPQQSGKHRKAAPYREIRMLSSSLCSDFKTFWNPYEAPS</sequence>
<dbReference type="EMBL" id="BAABRP010000010">
    <property type="protein sequence ID" value="GAA5513823.1"/>
    <property type="molecule type" value="Genomic_DNA"/>
</dbReference>
<comment type="caution">
    <text evidence="2">The sequence shown here is derived from an EMBL/GenBank/DDBJ whole genome shotgun (WGS) entry which is preliminary data.</text>
</comment>
<accession>A0ABP9W8Z5</accession>
<name>A0ABP9W8Z5_9DEIO</name>
<evidence type="ECO:0000313" key="3">
    <source>
        <dbReference type="Proteomes" id="UP001401887"/>
    </source>
</evidence>
<gene>
    <name evidence="2" type="ORF">Dcar01_02571</name>
</gene>